<reference evidence="3" key="1">
    <citation type="submission" date="2021-01" db="EMBL/GenBank/DDBJ databases">
        <title>Fulvivirga kasyanovii gen. nov., sp nov., a novel member of the phylum Bacteroidetes isolated from seawater in a mussel farm.</title>
        <authorList>
            <person name="Zhao L.-H."/>
            <person name="Wang Z.-J."/>
        </authorList>
    </citation>
    <scope>NUCLEOTIDE SEQUENCE</scope>
    <source>
        <strain evidence="3">2943</strain>
    </source>
</reference>
<organism evidence="3 4">
    <name type="scientific">Fulvivirga sediminis</name>
    <dbReference type="NCBI Taxonomy" id="2803949"/>
    <lineage>
        <taxon>Bacteria</taxon>
        <taxon>Pseudomonadati</taxon>
        <taxon>Bacteroidota</taxon>
        <taxon>Cytophagia</taxon>
        <taxon>Cytophagales</taxon>
        <taxon>Fulvivirgaceae</taxon>
        <taxon>Fulvivirga</taxon>
    </lineage>
</organism>
<dbReference type="RefSeq" id="WP_202246135.1">
    <property type="nucleotide sequence ID" value="NZ_JAESIY010000012.1"/>
</dbReference>
<dbReference type="Pfam" id="PF11396">
    <property type="entry name" value="PepSY_like"/>
    <property type="match status" value="1"/>
</dbReference>
<dbReference type="Gene3D" id="3.10.450.360">
    <property type="match status" value="1"/>
</dbReference>
<dbReference type="SUPFAM" id="SSF160574">
    <property type="entry name" value="BT0923-like"/>
    <property type="match status" value="1"/>
</dbReference>
<feature type="domain" description="Putative beta-lactamase-inhibitor-like PepSY-like" evidence="2">
    <location>
        <begin position="72"/>
        <end position="144"/>
    </location>
</feature>
<dbReference type="InterPro" id="IPR021533">
    <property type="entry name" value="PepSY-like"/>
</dbReference>
<comment type="caution">
    <text evidence="3">The sequence shown here is derived from an EMBL/GenBank/DDBJ whole genome shotgun (WGS) entry which is preliminary data.</text>
</comment>
<dbReference type="Proteomes" id="UP000659388">
    <property type="component" value="Unassembled WGS sequence"/>
</dbReference>
<keyword evidence="4" id="KW-1185">Reference proteome</keyword>
<feature type="chain" id="PRO_5037266744" evidence="1">
    <location>
        <begin position="23"/>
        <end position="147"/>
    </location>
</feature>
<protein>
    <submittedName>
        <fullName evidence="3">PepSY-like domain-containing protein</fullName>
    </submittedName>
</protein>
<proteinExistence type="predicted"/>
<dbReference type="EMBL" id="JAESIY010000012">
    <property type="protein sequence ID" value="MBL3658342.1"/>
    <property type="molecule type" value="Genomic_DNA"/>
</dbReference>
<sequence>MKSHTLLLSLLLNLGLISTAWAQATPIEETQNNRMKSSINAKYKGVDYDNIKWKSTADGYYQGTFDYEGRDLTTQFDNNGQWVQTSETVTMDNMPPALKNNLSDYKTSSIKSVNKIETADNSTYYDVDVTGREPMRFDKSGNPIKND</sequence>
<feature type="signal peptide" evidence="1">
    <location>
        <begin position="1"/>
        <end position="22"/>
    </location>
</feature>
<evidence type="ECO:0000313" key="4">
    <source>
        <dbReference type="Proteomes" id="UP000659388"/>
    </source>
</evidence>
<dbReference type="AlphaFoldDB" id="A0A937FB32"/>
<accession>A0A937FB32</accession>
<evidence type="ECO:0000313" key="3">
    <source>
        <dbReference type="EMBL" id="MBL3658342.1"/>
    </source>
</evidence>
<evidence type="ECO:0000256" key="1">
    <source>
        <dbReference type="SAM" id="SignalP"/>
    </source>
</evidence>
<gene>
    <name evidence="3" type="ORF">JL102_19475</name>
</gene>
<keyword evidence="1" id="KW-0732">Signal</keyword>
<evidence type="ECO:0000259" key="2">
    <source>
        <dbReference type="Pfam" id="PF11396"/>
    </source>
</evidence>
<name>A0A937FB32_9BACT</name>